<name>A0A8S1RP50_9CILI</name>
<dbReference type="EMBL" id="CAJJDN010000209">
    <property type="protein sequence ID" value="CAD8129153.1"/>
    <property type="molecule type" value="Genomic_DNA"/>
</dbReference>
<dbReference type="AlphaFoldDB" id="A0A8S1RP50"/>
<protein>
    <submittedName>
        <fullName evidence="1">Uncharacterized protein</fullName>
    </submittedName>
</protein>
<proteinExistence type="predicted"/>
<gene>
    <name evidence="1" type="ORF">PSON_ATCC_30995.1.T2090002</name>
</gene>
<accession>A0A8S1RP50</accession>
<sequence length="122" mass="15143">MISTKYELRRNLDNDSLYKRRREQDFNMVYRVENEPNIIKRQDITIQMARFFKRTVPNQKSNKIRNDQKVNKRKNNDTDLIKIQWIYVIKRQCNRSFQNTIIQKRRKKQIQQDKIIRNTLIN</sequence>
<comment type="caution">
    <text evidence="1">The sequence shown here is derived from an EMBL/GenBank/DDBJ whole genome shotgun (WGS) entry which is preliminary data.</text>
</comment>
<evidence type="ECO:0000313" key="1">
    <source>
        <dbReference type="EMBL" id="CAD8129153.1"/>
    </source>
</evidence>
<reference evidence="1" key="1">
    <citation type="submission" date="2021-01" db="EMBL/GenBank/DDBJ databases">
        <authorList>
            <consortium name="Genoscope - CEA"/>
            <person name="William W."/>
        </authorList>
    </citation>
    <scope>NUCLEOTIDE SEQUENCE</scope>
</reference>
<dbReference type="Proteomes" id="UP000692954">
    <property type="component" value="Unassembled WGS sequence"/>
</dbReference>
<organism evidence="1 2">
    <name type="scientific">Paramecium sonneborni</name>
    <dbReference type="NCBI Taxonomy" id="65129"/>
    <lineage>
        <taxon>Eukaryota</taxon>
        <taxon>Sar</taxon>
        <taxon>Alveolata</taxon>
        <taxon>Ciliophora</taxon>
        <taxon>Intramacronucleata</taxon>
        <taxon>Oligohymenophorea</taxon>
        <taxon>Peniculida</taxon>
        <taxon>Parameciidae</taxon>
        <taxon>Paramecium</taxon>
    </lineage>
</organism>
<keyword evidence="2" id="KW-1185">Reference proteome</keyword>
<evidence type="ECO:0000313" key="2">
    <source>
        <dbReference type="Proteomes" id="UP000692954"/>
    </source>
</evidence>